<feature type="region of interest" description="Disordered" evidence="7">
    <location>
        <begin position="1"/>
        <end position="25"/>
    </location>
</feature>
<dbReference type="Proteomes" id="UP000593567">
    <property type="component" value="Unassembled WGS sequence"/>
</dbReference>
<dbReference type="InterPro" id="IPR002889">
    <property type="entry name" value="WSC_carb-bd"/>
</dbReference>
<feature type="domain" description="WSC" evidence="9">
    <location>
        <begin position="214"/>
        <end position="306"/>
    </location>
</feature>
<protein>
    <recommendedName>
        <fullName evidence="9">WSC domain-containing protein</fullName>
    </recommendedName>
</protein>
<feature type="transmembrane region" description="Helical" evidence="8">
    <location>
        <begin position="128"/>
        <end position="155"/>
    </location>
</feature>
<keyword evidence="11" id="KW-1185">Reference proteome</keyword>
<keyword evidence="3" id="KW-0732">Signal</keyword>
<dbReference type="PANTHER" id="PTHR24269">
    <property type="entry name" value="KREMEN PROTEIN"/>
    <property type="match status" value="1"/>
</dbReference>
<evidence type="ECO:0000256" key="3">
    <source>
        <dbReference type="ARBA" id="ARBA00022729"/>
    </source>
</evidence>
<dbReference type="SMART" id="SM00321">
    <property type="entry name" value="WSC"/>
    <property type="match status" value="1"/>
</dbReference>
<comment type="caution">
    <text evidence="10">The sequence shown here is derived from an EMBL/GenBank/DDBJ whole genome shotgun (WGS) entry which is preliminary data.</text>
</comment>
<evidence type="ECO:0000256" key="6">
    <source>
        <dbReference type="ARBA" id="ARBA00023180"/>
    </source>
</evidence>
<proteinExistence type="predicted"/>
<evidence type="ECO:0000256" key="1">
    <source>
        <dbReference type="ARBA" id="ARBA00004167"/>
    </source>
</evidence>
<dbReference type="PANTHER" id="PTHR24269:SF16">
    <property type="entry name" value="PROTEIN SLG1"/>
    <property type="match status" value="1"/>
</dbReference>
<keyword evidence="5 8" id="KW-0472">Membrane</keyword>
<sequence length="312" mass="33851">MTSSPTTAADHKVMRKLPPIESLPAQTDGPLYSSNELTNNNQDQAVAMAATSQKVHPEPLYIQANPCQPISKAEESDSLTWILVGSLLAVVCFLPLGLPGAICACVARRDAKKGNAAGFRRKLHTAKILSSAAICFGVAGIIAAGASLGLIFAFIASINKGPTTDYYYEEPLQWRGYGRFVFLGCFKDEESDKDLTGYFVDLGSENNISYCSDICASRGCFMDDADNRALNYLATLNSSVTLLSCAVKCMEKGYFFAGIQSGDKCYCGYDVNRYRQVADEECDVPCIGDSDIMCGGHLRNSVYKTHQDQIIL</sequence>
<keyword evidence="4 8" id="KW-1133">Transmembrane helix</keyword>
<reference evidence="10" key="1">
    <citation type="submission" date="2020-06" db="EMBL/GenBank/DDBJ databases">
        <title>Draft genome of Bugula neritina, a colonial animal packing powerful symbionts and potential medicines.</title>
        <authorList>
            <person name="Rayko M."/>
        </authorList>
    </citation>
    <scope>NUCLEOTIDE SEQUENCE [LARGE SCALE GENOMIC DNA]</scope>
    <source>
        <strain evidence="10">Kwan_BN1</strain>
    </source>
</reference>
<dbReference type="InterPro" id="IPR051836">
    <property type="entry name" value="Kremen_rcpt"/>
</dbReference>
<feature type="transmembrane region" description="Helical" evidence="8">
    <location>
        <begin position="81"/>
        <end position="107"/>
    </location>
</feature>
<organism evidence="10 11">
    <name type="scientific">Bugula neritina</name>
    <name type="common">Brown bryozoan</name>
    <name type="synonym">Sertularia neritina</name>
    <dbReference type="NCBI Taxonomy" id="10212"/>
    <lineage>
        <taxon>Eukaryota</taxon>
        <taxon>Metazoa</taxon>
        <taxon>Spiralia</taxon>
        <taxon>Lophotrochozoa</taxon>
        <taxon>Bryozoa</taxon>
        <taxon>Gymnolaemata</taxon>
        <taxon>Cheilostomatida</taxon>
        <taxon>Flustrina</taxon>
        <taxon>Buguloidea</taxon>
        <taxon>Bugulidae</taxon>
        <taxon>Bugula</taxon>
    </lineage>
</organism>
<evidence type="ECO:0000256" key="8">
    <source>
        <dbReference type="SAM" id="Phobius"/>
    </source>
</evidence>
<evidence type="ECO:0000313" key="11">
    <source>
        <dbReference type="Proteomes" id="UP000593567"/>
    </source>
</evidence>
<evidence type="ECO:0000256" key="7">
    <source>
        <dbReference type="SAM" id="MobiDB-lite"/>
    </source>
</evidence>
<evidence type="ECO:0000256" key="5">
    <source>
        <dbReference type="ARBA" id="ARBA00023136"/>
    </source>
</evidence>
<dbReference type="EMBL" id="VXIV02000004">
    <property type="protein sequence ID" value="KAF6041684.1"/>
    <property type="molecule type" value="Genomic_DNA"/>
</dbReference>
<dbReference type="Pfam" id="PF01822">
    <property type="entry name" value="WSC"/>
    <property type="match status" value="1"/>
</dbReference>
<keyword evidence="2 8" id="KW-0812">Transmembrane</keyword>
<keyword evidence="6" id="KW-0325">Glycoprotein</keyword>
<dbReference type="PROSITE" id="PS51212">
    <property type="entry name" value="WSC"/>
    <property type="match status" value="1"/>
</dbReference>
<accession>A0A7J7KU28</accession>
<dbReference type="OrthoDB" id="6286441at2759"/>
<dbReference type="GO" id="GO:0005886">
    <property type="term" value="C:plasma membrane"/>
    <property type="evidence" value="ECO:0007669"/>
    <property type="project" value="TreeGrafter"/>
</dbReference>
<comment type="subcellular location">
    <subcellularLocation>
        <location evidence="1">Membrane</location>
        <topology evidence="1">Single-pass membrane protein</topology>
    </subcellularLocation>
</comment>
<evidence type="ECO:0000256" key="4">
    <source>
        <dbReference type="ARBA" id="ARBA00022989"/>
    </source>
</evidence>
<dbReference type="AlphaFoldDB" id="A0A7J7KU28"/>
<name>A0A7J7KU28_BUGNE</name>
<evidence type="ECO:0000313" key="10">
    <source>
        <dbReference type="EMBL" id="KAF6041684.1"/>
    </source>
</evidence>
<evidence type="ECO:0000259" key="9">
    <source>
        <dbReference type="PROSITE" id="PS51212"/>
    </source>
</evidence>
<evidence type="ECO:0000256" key="2">
    <source>
        <dbReference type="ARBA" id="ARBA00022692"/>
    </source>
</evidence>
<gene>
    <name evidence="10" type="ORF">EB796_000005</name>
</gene>